<dbReference type="PRINTS" id="PR00260">
    <property type="entry name" value="CHEMTRNSDUCR"/>
</dbReference>
<keyword evidence="2" id="KW-0145">Chemotaxis</keyword>
<evidence type="ECO:0000259" key="6">
    <source>
        <dbReference type="PROSITE" id="PS50111"/>
    </source>
</evidence>
<dbReference type="InterPro" id="IPR039379">
    <property type="entry name" value="Protoglobin_sensor_dom"/>
</dbReference>
<feature type="domain" description="Methyl-accepting transducer" evidence="6">
    <location>
        <begin position="280"/>
        <end position="509"/>
    </location>
</feature>
<evidence type="ECO:0000256" key="1">
    <source>
        <dbReference type="ARBA" id="ARBA00004370"/>
    </source>
</evidence>
<evidence type="ECO:0000256" key="5">
    <source>
        <dbReference type="SAM" id="MobiDB-lite"/>
    </source>
</evidence>
<dbReference type="GO" id="GO:0007165">
    <property type="term" value="P:signal transduction"/>
    <property type="evidence" value="ECO:0007669"/>
    <property type="project" value="UniProtKB-KW"/>
</dbReference>
<protein>
    <submittedName>
        <fullName evidence="8">Globin-coupled sensor protein</fullName>
    </submittedName>
</protein>
<dbReference type="PANTHER" id="PTHR43531">
    <property type="entry name" value="PROTEIN ICFG"/>
    <property type="match status" value="1"/>
</dbReference>
<feature type="domain" description="HAMP" evidence="7">
    <location>
        <begin position="223"/>
        <end position="275"/>
    </location>
</feature>
<dbReference type="AlphaFoldDB" id="A0A4Y8RPP9"/>
<dbReference type="GO" id="GO:0016020">
    <property type="term" value="C:membrane"/>
    <property type="evidence" value="ECO:0007669"/>
    <property type="project" value="UniProtKB-SubCell"/>
</dbReference>
<dbReference type="Pfam" id="PF00015">
    <property type="entry name" value="MCPsignal"/>
    <property type="match status" value="1"/>
</dbReference>
<dbReference type="GO" id="GO:0019825">
    <property type="term" value="F:oxygen binding"/>
    <property type="evidence" value="ECO:0007669"/>
    <property type="project" value="InterPro"/>
</dbReference>
<evidence type="ECO:0000256" key="3">
    <source>
        <dbReference type="ARBA" id="ARBA00029447"/>
    </source>
</evidence>
<organism evidence="8 9">
    <name type="scientific">Jiella endophytica</name>
    <dbReference type="NCBI Taxonomy" id="2558362"/>
    <lineage>
        <taxon>Bacteria</taxon>
        <taxon>Pseudomonadati</taxon>
        <taxon>Pseudomonadota</taxon>
        <taxon>Alphaproteobacteria</taxon>
        <taxon>Hyphomicrobiales</taxon>
        <taxon>Aurantimonadaceae</taxon>
        <taxon>Jiella</taxon>
    </lineage>
</organism>
<dbReference type="PROSITE" id="PS50885">
    <property type="entry name" value="HAMP"/>
    <property type="match status" value="1"/>
</dbReference>
<evidence type="ECO:0000256" key="4">
    <source>
        <dbReference type="PROSITE-ProRule" id="PRU00284"/>
    </source>
</evidence>
<dbReference type="SMART" id="SM00283">
    <property type="entry name" value="MA"/>
    <property type="match status" value="1"/>
</dbReference>
<sequence length="552" mass="58500">MLYDMVNAILISRRHNRSQQTHSRARQALLPLRNRQTFMSAPVQTRTDIQPIGDLDASGAAALARIRPVVEKQINCVLDDFYEEVRGNPALNRFFRSEEQICNAEAKQRTHWATLAHGELGEKHNERAARIGAAHVRANIEPNYFIAGYGALLSALVRNLVVELAPKGGLFSEGDPKQVAASIEAVVKVAFIDMELTLGHYEALRTETAMQASLRQERERADTARAGAIEALAAGLARLAKGDLSHPITAEFSEEFEGLKHDFNRAIRAFGEIASAARGSAVAVDEGAKEIAAGSNDLARRTEQQAAGLEETSAALQDLAGSVQAASKRAAEASDLVTSSMSHATSVQAIVKDAVAAMDRIEQSSQKIGRITEVIDEIAFQTNLLALNAGVEAARAGEAGKGFAVVAQEVRALAQRSATAAKEIEQLISESTTEIASGVELVTSTGSAVEQIVSQSGAITDGVRSIAETANHQAGSIAEITTAIAHMDQGTQRNAALVEQSTAVADTLNKAAAALLEAMSAIRTAGPGTSAPHRQPGLRESSWRDAEGVIAA</sequence>
<dbReference type="FunFam" id="1.10.287.950:FF:000001">
    <property type="entry name" value="Methyl-accepting chemotaxis sensory transducer"/>
    <property type="match status" value="1"/>
</dbReference>
<keyword evidence="4" id="KW-0807">Transducer</keyword>
<reference evidence="8 9" key="1">
    <citation type="submission" date="2019-03" db="EMBL/GenBank/DDBJ databases">
        <title>Jiella endophytica sp. nov., a novel endophytic bacterium isolated from root of Ficus microcarpa Linn. f.</title>
        <authorList>
            <person name="Tuo L."/>
        </authorList>
    </citation>
    <scope>NUCLEOTIDE SEQUENCE [LARGE SCALE GENOMIC DNA]</scope>
    <source>
        <strain evidence="8 9">CBS5Q-3</strain>
    </source>
</reference>
<dbReference type="Proteomes" id="UP000298179">
    <property type="component" value="Unassembled WGS sequence"/>
</dbReference>
<dbReference type="CDD" id="cd11386">
    <property type="entry name" value="MCP_signal"/>
    <property type="match status" value="1"/>
</dbReference>
<dbReference type="SUPFAM" id="SSF46458">
    <property type="entry name" value="Globin-like"/>
    <property type="match status" value="1"/>
</dbReference>
<gene>
    <name evidence="8" type="ORF">E3C22_09455</name>
</gene>
<comment type="subcellular location">
    <subcellularLocation>
        <location evidence="1">Membrane</location>
    </subcellularLocation>
</comment>
<proteinExistence type="inferred from homology"/>
<dbReference type="PANTHER" id="PTHR43531:SF11">
    <property type="entry name" value="METHYL-ACCEPTING CHEMOTAXIS PROTEIN 3"/>
    <property type="match status" value="1"/>
</dbReference>
<comment type="caution">
    <text evidence="8">The sequence shown here is derived from an EMBL/GenBank/DDBJ whole genome shotgun (WGS) entry which is preliminary data.</text>
</comment>
<comment type="similarity">
    <text evidence="3">Belongs to the methyl-accepting chemotaxis (MCP) protein family.</text>
</comment>
<dbReference type="InterPro" id="IPR004089">
    <property type="entry name" value="MCPsignal_dom"/>
</dbReference>
<accession>A0A4Y8RPP9</accession>
<dbReference type="Gene3D" id="1.10.287.950">
    <property type="entry name" value="Methyl-accepting chemotaxis protein"/>
    <property type="match status" value="1"/>
</dbReference>
<keyword evidence="9" id="KW-1185">Reference proteome</keyword>
<dbReference type="PROSITE" id="PS50111">
    <property type="entry name" value="CHEMOTAXIS_TRANSDUC_2"/>
    <property type="match status" value="1"/>
</dbReference>
<dbReference type="GO" id="GO:0006935">
    <property type="term" value="P:chemotaxis"/>
    <property type="evidence" value="ECO:0007669"/>
    <property type="project" value="UniProtKB-KW"/>
</dbReference>
<dbReference type="InterPro" id="IPR004090">
    <property type="entry name" value="Chemotax_Me-accpt_rcpt"/>
</dbReference>
<feature type="compositionally biased region" description="Basic and acidic residues" evidence="5">
    <location>
        <begin position="541"/>
        <end position="552"/>
    </location>
</feature>
<dbReference type="InterPro" id="IPR044398">
    <property type="entry name" value="Globin-sensor_dom"/>
</dbReference>
<evidence type="ECO:0000259" key="7">
    <source>
        <dbReference type="PROSITE" id="PS50885"/>
    </source>
</evidence>
<dbReference type="SUPFAM" id="SSF58104">
    <property type="entry name" value="Methyl-accepting chemotaxis protein (MCP) signaling domain"/>
    <property type="match status" value="1"/>
</dbReference>
<dbReference type="Pfam" id="PF11563">
    <property type="entry name" value="Protoglobin"/>
    <property type="match status" value="1"/>
</dbReference>
<dbReference type="InterPro" id="IPR051310">
    <property type="entry name" value="MCP_chemotaxis"/>
</dbReference>
<dbReference type="GO" id="GO:0004888">
    <property type="term" value="F:transmembrane signaling receptor activity"/>
    <property type="evidence" value="ECO:0007669"/>
    <property type="project" value="InterPro"/>
</dbReference>
<evidence type="ECO:0000313" key="8">
    <source>
        <dbReference type="EMBL" id="TFF25559.1"/>
    </source>
</evidence>
<dbReference type="Gene3D" id="1.10.490.10">
    <property type="entry name" value="Globins"/>
    <property type="match status" value="1"/>
</dbReference>
<dbReference type="GO" id="GO:0020037">
    <property type="term" value="F:heme binding"/>
    <property type="evidence" value="ECO:0007669"/>
    <property type="project" value="InterPro"/>
</dbReference>
<name>A0A4Y8RPP9_9HYPH</name>
<evidence type="ECO:0000313" key="9">
    <source>
        <dbReference type="Proteomes" id="UP000298179"/>
    </source>
</evidence>
<dbReference type="CDD" id="cd01068">
    <property type="entry name" value="globin_sensor"/>
    <property type="match status" value="1"/>
</dbReference>
<dbReference type="InterPro" id="IPR009050">
    <property type="entry name" value="Globin-like_sf"/>
</dbReference>
<feature type="region of interest" description="Disordered" evidence="5">
    <location>
        <begin position="525"/>
        <end position="552"/>
    </location>
</feature>
<dbReference type="OrthoDB" id="266313at2"/>
<evidence type="ECO:0000256" key="2">
    <source>
        <dbReference type="ARBA" id="ARBA00022500"/>
    </source>
</evidence>
<dbReference type="InterPro" id="IPR012292">
    <property type="entry name" value="Globin/Proto"/>
</dbReference>
<dbReference type="InterPro" id="IPR003660">
    <property type="entry name" value="HAMP_dom"/>
</dbReference>
<dbReference type="EMBL" id="SOZD01000002">
    <property type="protein sequence ID" value="TFF25559.1"/>
    <property type="molecule type" value="Genomic_DNA"/>
</dbReference>